<feature type="signal peptide" evidence="4">
    <location>
        <begin position="1"/>
        <end position="21"/>
    </location>
</feature>
<keyword evidence="1" id="KW-0649">Protein kinase inhibitor</keyword>
<evidence type="ECO:0000256" key="1">
    <source>
        <dbReference type="ARBA" id="ARBA00023013"/>
    </source>
</evidence>
<feature type="region of interest" description="Disordered" evidence="3">
    <location>
        <begin position="76"/>
        <end position="117"/>
    </location>
</feature>
<dbReference type="PANTHER" id="PTHR33142">
    <property type="entry name" value="CYCLIN-DEPENDENT PROTEIN KINASE INHIBITOR SMR13"/>
    <property type="match status" value="1"/>
</dbReference>
<proteinExistence type="predicted"/>
<evidence type="ECO:0000256" key="4">
    <source>
        <dbReference type="SAM" id="SignalP"/>
    </source>
</evidence>
<feature type="chain" id="PRO_5042980128" evidence="4">
    <location>
        <begin position="22"/>
        <end position="185"/>
    </location>
</feature>
<comment type="caution">
    <text evidence="5">The sequence shown here is derived from an EMBL/GenBank/DDBJ whole genome shotgun (WGS) entry which is preliminary data.</text>
</comment>
<sequence>MISFSQALLQILVLNSTGMWGSLIKPGAESLGLSSHWGKLIHSLRKDLVETRRGEINWYLIYMAPVSARTRMKCKKVEERKKKKNSMKTRPYATTATPTKSSGTKEPKGVDEKNDEDVCATPKGKRFRIPEVLTCPPAPKKRRVTLTSCSSKRSITFFASPDIELFLFSAIKSVPPASSFTPSGV</sequence>
<keyword evidence="6" id="KW-1185">Reference proteome</keyword>
<dbReference type="Proteomes" id="UP001386955">
    <property type="component" value="Unassembled WGS sequence"/>
</dbReference>
<reference evidence="5 6" key="1">
    <citation type="submission" date="2024-01" db="EMBL/GenBank/DDBJ databases">
        <title>The genomes of 5 underutilized Papilionoideae crops provide insights into root nodulation and disease resistanc.</title>
        <authorList>
            <person name="Jiang F."/>
        </authorList>
    </citation>
    <scope>NUCLEOTIDE SEQUENCE [LARGE SCALE GENOMIC DNA]</scope>
    <source>
        <strain evidence="5">DUOXIRENSHENG_FW03</strain>
        <tissue evidence="5">Leaves</tissue>
    </source>
</reference>
<keyword evidence="4" id="KW-0732">Signal</keyword>
<evidence type="ECO:0000256" key="3">
    <source>
        <dbReference type="SAM" id="MobiDB-lite"/>
    </source>
</evidence>
<dbReference type="PANTHER" id="PTHR33142:SF28">
    <property type="entry name" value="CYCLIN-DEPENDENT PROTEIN KINASE INHIBITOR SMR13"/>
    <property type="match status" value="1"/>
</dbReference>
<dbReference type="EMBL" id="JAYMYS010000005">
    <property type="protein sequence ID" value="KAK7392883.1"/>
    <property type="molecule type" value="Genomic_DNA"/>
</dbReference>
<dbReference type="GO" id="GO:0032875">
    <property type="term" value="P:regulation of DNA endoreduplication"/>
    <property type="evidence" value="ECO:0007669"/>
    <property type="project" value="InterPro"/>
</dbReference>
<dbReference type="GO" id="GO:0005634">
    <property type="term" value="C:nucleus"/>
    <property type="evidence" value="ECO:0007669"/>
    <property type="project" value="TreeGrafter"/>
</dbReference>
<feature type="compositionally biased region" description="Polar residues" evidence="3">
    <location>
        <begin position="92"/>
        <end position="102"/>
    </location>
</feature>
<protein>
    <submittedName>
        <fullName evidence="5">Uncharacterized protein</fullName>
    </submittedName>
</protein>
<dbReference type="InterPro" id="IPR040389">
    <property type="entry name" value="SMR"/>
</dbReference>
<dbReference type="GO" id="GO:0004860">
    <property type="term" value="F:protein kinase inhibitor activity"/>
    <property type="evidence" value="ECO:0007669"/>
    <property type="project" value="UniProtKB-KW"/>
</dbReference>
<evidence type="ECO:0000313" key="6">
    <source>
        <dbReference type="Proteomes" id="UP001386955"/>
    </source>
</evidence>
<name>A0AAN9SF29_PSOTE</name>
<dbReference type="AlphaFoldDB" id="A0AAN9SF29"/>
<evidence type="ECO:0000313" key="5">
    <source>
        <dbReference type="EMBL" id="KAK7392883.1"/>
    </source>
</evidence>
<gene>
    <name evidence="5" type="ORF">VNO78_21333</name>
</gene>
<accession>A0AAN9SF29</accession>
<evidence type="ECO:0000256" key="2">
    <source>
        <dbReference type="ARBA" id="ARBA00023306"/>
    </source>
</evidence>
<organism evidence="5 6">
    <name type="scientific">Psophocarpus tetragonolobus</name>
    <name type="common">Winged bean</name>
    <name type="synonym">Dolichos tetragonolobus</name>
    <dbReference type="NCBI Taxonomy" id="3891"/>
    <lineage>
        <taxon>Eukaryota</taxon>
        <taxon>Viridiplantae</taxon>
        <taxon>Streptophyta</taxon>
        <taxon>Embryophyta</taxon>
        <taxon>Tracheophyta</taxon>
        <taxon>Spermatophyta</taxon>
        <taxon>Magnoliopsida</taxon>
        <taxon>eudicotyledons</taxon>
        <taxon>Gunneridae</taxon>
        <taxon>Pentapetalae</taxon>
        <taxon>rosids</taxon>
        <taxon>fabids</taxon>
        <taxon>Fabales</taxon>
        <taxon>Fabaceae</taxon>
        <taxon>Papilionoideae</taxon>
        <taxon>50 kb inversion clade</taxon>
        <taxon>NPAAA clade</taxon>
        <taxon>indigoferoid/millettioid clade</taxon>
        <taxon>Phaseoleae</taxon>
        <taxon>Psophocarpus</taxon>
    </lineage>
</organism>
<keyword evidence="2" id="KW-0131">Cell cycle</keyword>
<feature type="compositionally biased region" description="Basic and acidic residues" evidence="3">
    <location>
        <begin position="103"/>
        <end position="112"/>
    </location>
</feature>